<organism evidence="1 2">
    <name type="scientific">Fraxinus pennsylvanica</name>
    <dbReference type="NCBI Taxonomy" id="56036"/>
    <lineage>
        <taxon>Eukaryota</taxon>
        <taxon>Viridiplantae</taxon>
        <taxon>Streptophyta</taxon>
        <taxon>Embryophyta</taxon>
        <taxon>Tracheophyta</taxon>
        <taxon>Spermatophyta</taxon>
        <taxon>Magnoliopsida</taxon>
        <taxon>eudicotyledons</taxon>
        <taxon>Gunneridae</taxon>
        <taxon>Pentapetalae</taxon>
        <taxon>asterids</taxon>
        <taxon>lamiids</taxon>
        <taxon>Lamiales</taxon>
        <taxon>Oleaceae</taxon>
        <taxon>Oleeae</taxon>
        <taxon>Fraxinus</taxon>
    </lineage>
</organism>
<dbReference type="AlphaFoldDB" id="A0AAD2E9U5"/>
<sequence length="132" mass="14357">MGLLSLASKGWGLVELDLSNVMELTNAGEAAIAEVENLEKLLMARCKLVSDIGIGCIAVATCLLLLAQNHHASVLIMKNGKPEFGKWRTKLCPRYDEMETIFGNDAATGNASYATLDTQNHVNGQFLYILDE</sequence>
<evidence type="ECO:0000313" key="2">
    <source>
        <dbReference type="Proteomes" id="UP000834106"/>
    </source>
</evidence>
<accession>A0AAD2E9U5</accession>
<gene>
    <name evidence="1" type="ORF">FPE_LOCUS27486</name>
</gene>
<dbReference type="EMBL" id="OU503052">
    <property type="protein sequence ID" value="CAI9780056.1"/>
    <property type="molecule type" value="Genomic_DNA"/>
</dbReference>
<proteinExistence type="predicted"/>
<dbReference type="Proteomes" id="UP000834106">
    <property type="component" value="Chromosome 17"/>
</dbReference>
<protein>
    <submittedName>
        <fullName evidence="1">Uncharacterized protein</fullName>
    </submittedName>
</protein>
<keyword evidence="2" id="KW-1185">Reference proteome</keyword>
<evidence type="ECO:0000313" key="1">
    <source>
        <dbReference type="EMBL" id="CAI9780056.1"/>
    </source>
</evidence>
<dbReference type="SUPFAM" id="SSF52047">
    <property type="entry name" value="RNI-like"/>
    <property type="match status" value="1"/>
</dbReference>
<name>A0AAD2E9U5_9LAMI</name>
<reference evidence="1" key="1">
    <citation type="submission" date="2023-05" db="EMBL/GenBank/DDBJ databases">
        <authorList>
            <person name="Huff M."/>
        </authorList>
    </citation>
    <scope>NUCLEOTIDE SEQUENCE</scope>
</reference>